<keyword evidence="4 6" id="KW-0274">FAD</keyword>
<evidence type="ECO:0000256" key="3">
    <source>
        <dbReference type="ARBA" id="ARBA00022630"/>
    </source>
</evidence>
<dbReference type="KEGG" id="mech:Q9L42_004555"/>
<evidence type="ECO:0000259" key="9">
    <source>
        <dbReference type="PROSITE" id="PS51645"/>
    </source>
</evidence>
<dbReference type="EMBL" id="CP157743">
    <property type="protein sequence ID" value="XBS21400.1"/>
    <property type="molecule type" value="Genomic_DNA"/>
</dbReference>
<dbReference type="SUPFAM" id="SSF48173">
    <property type="entry name" value="Cryptochrome/photolyase FAD-binding domain"/>
    <property type="match status" value="1"/>
</dbReference>
<dbReference type="PROSITE" id="PS00394">
    <property type="entry name" value="DNA_PHOTOLYASES_1_1"/>
    <property type="match status" value="1"/>
</dbReference>
<accession>A0AAU7NWG5</accession>
<dbReference type="InterPro" id="IPR036155">
    <property type="entry name" value="Crypto/Photolyase_N_sf"/>
</dbReference>
<organism evidence="10 11">
    <name type="scientific">Methylomarinum roseum</name>
    <dbReference type="NCBI Taxonomy" id="3067653"/>
    <lineage>
        <taxon>Bacteria</taxon>
        <taxon>Pseudomonadati</taxon>
        <taxon>Pseudomonadota</taxon>
        <taxon>Gammaproteobacteria</taxon>
        <taxon>Methylococcales</taxon>
        <taxon>Methylococcaceae</taxon>
        <taxon>Methylomarinum</taxon>
    </lineage>
</organism>
<dbReference type="PANTHER" id="PTHR11455">
    <property type="entry name" value="CRYPTOCHROME"/>
    <property type="match status" value="1"/>
</dbReference>
<comment type="cofactor">
    <cofactor evidence="6">
        <name>FAD</name>
        <dbReference type="ChEBI" id="CHEBI:57692"/>
    </cofactor>
    <text evidence="6">Binds 1 FAD per subunit.</text>
</comment>
<evidence type="ECO:0000256" key="8">
    <source>
        <dbReference type="RuleBase" id="RU004182"/>
    </source>
</evidence>
<feature type="binding site" evidence="6">
    <location>
        <begin position="266"/>
        <end position="273"/>
    </location>
    <ligand>
        <name>FAD</name>
        <dbReference type="ChEBI" id="CHEBI:57692"/>
    </ligand>
</feature>
<dbReference type="RefSeq" id="WP_349432074.1">
    <property type="nucleotide sequence ID" value="NZ_CP157743.1"/>
</dbReference>
<evidence type="ECO:0000256" key="6">
    <source>
        <dbReference type="PIRSR" id="PIRSR602081-1"/>
    </source>
</evidence>
<dbReference type="GO" id="GO:0003904">
    <property type="term" value="F:deoxyribodipyrimidine photo-lyase activity"/>
    <property type="evidence" value="ECO:0007669"/>
    <property type="project" value="UniProtKB-EC"/>
</dbReference>
<dbReference type="Gene3D" id="1.25.40.80">
    <property type="match status" value="1"/>
</dbReference>
<comment type="similarity">
    <text evidence="2">Belongs to the DNA photolyase class-1 family.</text>
</comment>
<evidence type="ECO:0000256" key="2">
    <source>
        <dbReference type="ARBA" id="ARBA00005862"/>
    </source>
</evidence>
<feature type="domain" description="Photolyase/cryptochrome alpha/beta" evidence="9">
    <location>
        <begin position="5"/>
        <end position="135"/>
    </location>
</feature>
<evidence type="ECO:0000256" key="7">
    <source>
        <dbReference type="PIRSR" id="PIRSR602081-2"/>
    </source>
</evidence>
<comment type="similarity">
    <text evidence="8">Belongs to the DNA photolyase family.</text>
</comment>
<feature type="site" description="Electron transfer via tryptophanyl radical" evidence="7">
    <location>
        <position position="297"/>
    </location>
</feature>
<evidence type="ECO:0000256" key="1">
    <source>
        <dbReference type="ARBA" id="ARBA00001932"/>
    </source>
</evidence>
<keyword evidence="5 8" id="KW-0157">Chromophore</keyword>
<evidence type="ECO:0000313" key="10">
    <source>
        <dbReference type="EMBL" id="XBS21400.1"/>
    </source>
</evidence>
<proteinExistence type="inferred from homology"/>
<feature type="site" description="Electron transfer via tryptophanyl radical" evidence="7">
    <location>
        <position position="373"/>
    </location>
</feature>
<dbReference type="InterPro" id="IPR014729">
    <property type="entry name" value="Rossmann-like_a/b/a_fold"/>
</dbReference>
<dbReference type="InterPro" id="IPR002081">
    <property type="entry name" value="Cryptochrome/DNA_photolyase_1"/>
</dbReference>
<dbReference type="Gene3D" id="1.10.579.10">
    <property type="entry name" value="DNA Cyclobutane Dipyrimidine Photolyase, subunit A, domain 3"/>
    <property type="match status" value="1"/>
</dbReference>
<dbReference type="Gene3D" id="3.40.50.620">
    <property type="entry name" value="HUPs"/>
    <property type="match status" value="1"/>
</dbReference>
<dbReference type="GO" id="GO:0006950">
    <property type="term" value="P:response to stress"/>
    <property type="evidence" value="ECO:0007669"/>
    <property type="project" value="UniProtKB-ARBA"/>
</dbReference>
<dbReference type="Pfam" id="PF03441">
    <property type="entry name" value="FAD_binding_7"/>
    <property type="match status" value="1"/>
</dbReference>
<dbReference type="Proteomes" id="UP001225378">
    <property type="component" value="Chromosome"/>
</dbReference>
<sequence>MAKYSVALFIFRRDLRLVDNSALNQALKQARIVIPCFIFDPAQIESHPYQSAPGLQFMLQSLEDLQRQFAHIGARLNLCYGSPEKVIGQLCALEKLEAVFVNRDYTPFSIDRDKRMQQRCRELNVDFHSFNDALLTEPEQIGKSGGGPYQVFTPFYNTARHAPVPLPQALTATNFHPGLGEARQYDPKPLRDRRLNAAIQPGGRDAALNILDRLARFSDYPQQRDIPALAGTSRLSAHLKFGDCSVREVLHAVQTQLGPEHALIRQLYWRDFFTHIGFHFPRVFGHAFRQKYDAIVWPNKHEDFQAWCEGRTGFPIVDAGMRELKQTGYMHNRVRMITASFLVKDLHIDWRWGERHFARHLVDYDPCVNNGNWQWAASTGCDAQPYFRIFNPWRQQQKFDPQCRYIYRWLPELEKIPVEIIQRWDKKHGDGAYPKPIIDHKIASAYSKELFKNC</sequence>
<keyword evidence="10" id="KW-0456">Lyase</keyword>
<evidence type="ECO:0000256" key="4">
    <source>
        <dbReference type="ARBA" id="ARBA00022827"/>
    </source>
</evidence>
<dbReference type="AlphaFoldDB" id="A0AAU7NWG5"/>
<reference evidence="10 11" key="1">
    <citation type="journal article" date="2024" name="Microbiology">
        <title>Methylomarinum rosea sp. nov., a novel halophilic methanotrophic bacterium from the hypersaline Lake Elton.</title>
        <authorList>
            <person name="Suleimanov R.Z."/>
            <person name="Oshkin I.Y."/>
            <person name="Danilova O.V."/>
            <person name="Suzina N.E."/>
            <person name="Dedysh S.N."/>
        </authorList>
    </citation>
    <scope>NUCLEOTIDE SEQUENCE [LARGE SCALE GENOMIC DNA]</scope>
    <source>
        <strain evidence="10 11">Ch1-1</strain>
    </source>
</reference>
<dbReference type="InterPro" id="IPR036134">
    <property type="entry name" value="Crypto/Photolyase_FAD-like_sf"/>
</dbReference>
<evidence type="ECO:0000313" key="11">
    <source>
        <dbReference type="Proteomes" id="UP001225378"/>
    </source>
</evidence>
<gene>
    <name evidence="10" type="ORF">Q9L42_004555</name>
</gene>
<dbReference type="InterPro" id="IPR018394">
    <property type="entry name" value="DNA_photolyase_1_CS_C"/>
</dbReference>
<dbReference type="Pfam" id="PF00875">
    <property type="entry name" value="DNA_photolyase"/>
    <property type="match status" value="1"/>
</dbReference>
<keyword evidence="3 6" id="KW-0285">Flavoprotein</keyword>
<feature type="binding site" evidence="6">
    <location>
        <begin position="363"/>
        <end position="365"/>
    </location>
    <ligand>
        <name>FAD</name>
        <dbReference type="ChEBI" id="CHEBI:57692"/>
    </ligand>
</feature>
<protein>
    <submittedName>
        <fullName evidence="10">Deoxyribodipyrimidine photo-lyase</fullName>
        <ecNumber evidence="10">4.1.99.3</ecNumber>
    </submittedName>
</protein>
<dbReference type="InterPro" id="IPR005101">
    <property type="entry name" value="Cryptochr/Photolyase_FAD-bd"/>
</dbReference>
<feature type="binding site" evidence="6">
    <location>
        <position position="220"/>
    </location>
    <ligand>
        <name>FAD</name>
        <dbReference type="ChEBI" id="CHEBI:57692"/>
    </ligand>
</feature>
<dbReference type="PROSITE" id="PS51645">
    <property type="entry name" value="PHR_CRY_ALPHA_BETA"/>
    <property type="match status" value="1"/>
</dbReference>
<dbReference type="GO" id="GO:0006139">
    <property type="term" value="P:nucleobase-containing compound metabolic process"/>
    <property type="evidence" value="ECO:0007669"/>
    <property type="project" value="UniProtKB-ARBA"/>
</dbReference>
<comment type="cofactor">
    <cofactor evidence="1">
        <name>(6R)-5,10-methylene-5,6,7,8-tetrahydrofolate</name>
        <dbReference type="ChEBI" id="CHEBI:15636"/>
    </cofactor>
</comment>
<dbReference type="PROSITE" id="PS00691">
    <property type="entry name" value="DNA_PHOTOLYASES_1_2"/>
    <property type="match status" value="1"/>
</dbReference>
<dbReference type="SUPFAM" id="SSF52425">
    <property type="entry name" value="Cryptochrome/photolyase, N-terminal domain"/>
    <property type="match status" value="1"/>
</dbReference>
<dbReference type="GO" id="GO:0071949">
    <property type="term" value="F:FAD binding"/>
    <property type="evidence" value="ECO:0007669"/>
    <property type="project" value="TreeGrafter"/>
</dbReference>
<dbReference type="InterPro" id="IPR006050">
    <property type="entry name" value="DNA_photolyase_N"/>
</dbReference>
<dbReference type="PRINTS" id="PR00147">
    <property type="entry name" value="DNAPHOTLYASE"/>
</dbReference>
<name>A0AAU7NWG5_9GAMM</name>
<dbReference type="EC" id="4.1.99.3" evidence="10"/>
<keyword evidence="11" id="KW-1185">Reference proteome</keyword>
<feature type="binding site" evidence="6">
    <location>
        <begin position="232"/>
        <end position="236"/>
    </location>
    <ligand>
        <name>FAD</name>
        <dbReference type="ChEBI" id="CHEBI:57692"/>
    </ligand>
</feature>
<feature type="site" description="Electron transfer via tryptophanyl radical" evidence="7">
    <location>
        <position position="350"/>
    </location>
</feature>
<evidence type="ECO:0000256" key="5">
    <source>
        <dbReference type="ARBA" id="ARBA00022991"/>
    </source>
</evidence>
<dbReference type="PANTHER" id="PTHR11455:SF9">
    <property type="entry name" value="CRYPTOCHROME CIRCADIAN CLOCK 5 ISOFORM X1"/>
    <property type="match status" value="1"/>
</dbReference>
<dbReference type="GO" id="GO:0003677">
    <property type="term" value="F:DNA binding"/>
    <property type="evidence" value="ECO:0007669"/>
    <property type="project" value="TreeGrafter"/>
</dbReference>